<dbReference type="GO" id="GO:0005742">
    <property type="term" value="C:mitochondrial outer membrane translocase complex"/>
    <property type="evidence" value="ECO:0007669"/>
    <property type="project" value="InterPro"/>
</dbReference>
<sequence length="76" mass="8270">MGFLSSVLPCANEAPQIPDNMGDSFRGIYPFTTDGSDFQRNFILTLGLFAVGVWLARNLGDIYLMAPHPGCSQTDT</sequence>
<keyword evidence="2" id="KW-1185">Reference proteome</keyword>
<reference evidence="1" key="1">
    <citation type="submission" date="2025-08" db="UniProtKB">
        <authorList>
            <consortium name="Ensembl"/>
        </authorList>
    </citation>
    <scope>IDENTIFICATION</scope>
</reference>
<dbReference type="InterPro" id="IPR029182">
    <property type="entry name" value="TOMM6"/>
</dbReference>
<evidence type="ECO:0000313" key="1">
    <source>
        <dbReference type="Ensembl" id="ENSNVIP00000000716.1"/>
    </source>
</evidence>
<dbReference type="AlphaFoldDB" id="A0A8C7A2F7"/>
<accession>A0A8C7A2F7</accession>
<proteinExistence type="predicted"/>
<reference evidence="1" key="2">
    <citation type="submission" date="2025-09" db="UniProtKB">
        <authorList>
            <consortium name="Ensembl"/>
        </authorList>
    </citation>
    <scope>IDENTIFICATION</scope>
</reference>
<dbReference type="PANTHER" id="PTHR15527">
    <property type="entry name" value="MITOCHONDRIAL IMPORT RECEPTOR SUBUNIT TOM6 HOMOLOG"/>
    <property type="match status" value="1"/>
</dbReference>
<evidence type="ECO:0000313" key="2">
    <source>
        <dbReference type="Proteomes" id="UP000694425"/>
    </source>
</evidence>
<dbReference type="Proteomes" id="UP000694425">
    <property type="component" value="Unplaced"/>
</dbReference>
<name>A0A8C7A2F7_NEOVI</name>
<organism evidence="1 2">
    <name type="scientific">Neovison vison</name>
    <name type="common">American mink</name>
    <name type="synonym">Mustela vison</name>
    <dbReference type="NCBI Taxonomy" id="452646"/>
    <lineage>
        <taxon>Eukaryota</taxon>
        <taxon>Metazoa</taxon>
        <taxon>Chordata</taxon>
        <taxon>Craniata</taxon>
        <taxon>Vertebrata</taxon>
        <taxon>Euteleostomi</taxon>
        <taxon>Mammalia</taxon>
        <taxon>Eutheria</taxon>
        <taxon>Laurasiatheria</taxon>
        <taxon>Carnivora</taxon>
        <taxon>Caniformia</taxon>
        <taxon>Musteloidea</taxon>
        <taxon>Mustelidae</taxon>
        <taxon>Mustelinae</taxon>
        <taxon>Neogale</taxon>
    </lineage>
</organism>
<dbReference type="GeneTree" id="ENSGT00390000002376"/>
<dbReference type="Pfam" id="PF15184">
    <property type="entry name" value="TOM6p"/>
    <property type="match status" value="1"/>
</dbReference>
<dbReference type="PANTHER" id="PTHR15527:SF0">
    <property type="entry name" value="MITOCHONDRIAL IMPORT RECEPTOR SUBUNIT TOM6 HOMOLOG"/>
    <property type="match status" value="1"/>
</dbReference>
<protein>
    <submittedName>
        <fullName evidence="1">Uncharacterized protein</fullName>
    </submittedName>
</protein>
<dbReference type="Ensembl" id="ENSNVIT00000000831.1">
    <property type="protein sequence ID" value="ENSNVIP00000000716.1"/>
    <property type="gene ID" value="ENSNVIG00000000632.1"/>
</dbReference>